<dbReference type="AlphaFoldDB" id="A0A2H0PW36"/>
<evidence type="ECO:0000313" key="2">
    <source>
        <dbReference type="EMBL" id="PIR26263.1"/>
    </source>
</evidence>
<keyword evidence="1" id="KW-0812">Transmembrane</keyword>
<evidence type="ECO:0000256" key="1">
    <source>
        <dbReference type="SAM" id="Phobius"/>
    </source>
</evidence>
<feature type="transmembrane region" description="Helical" evidence="1">
    <location>
        <begin position="112"/>
        <end position="135"/>
    </location>
</feature>
<organism evidence="2 3">
    <name type="scientific">Candidatus Brennerbacteria bacterium CG11_big_fil_rev_8_21_14_0_20_43_10</name>
    <dbReference type="NCBI Taxonomy" id="1974523"/>
    <lineage>
        <taxon>Bacteria</taxon>
        <taxon>Candidatus Brenneribacteriota</taxon>
    </lineage>
</organism>
<feature type="transmembrane region" description="Helical" evidence="1">
    <location>
        <begin position="52"/>
        <end position="74"/>
    </location>
</feature>
<gene>
    <name evidence="2" type="ORF">COV41_01810</name>
</gene>
<keyword evidence="1" id="KW-0472">Membrane</keyword>
<sequence length="149" mass="16948">MHPFVVLVKWGMRKDYEKLFTHLEPPEPPAELLDRILFAIKREQELRSTKRLAFGFLALLVVSLTAAPFSWAFFFGQMAESGVFQFISATTSDPGTFLSLWPNSIMAVAESLPVMGITVFIINMILAVFTLRLFLYKKRLLVGYLLQSV</sequence>
<reference evidence="2 3" key="1">
    <citation type="submission" date="2017-09" db="EMBL/GenBank/DDBJ databases">
        <title>Depth-based differentiation of microbial function through sediment-hosted aquifers and enrichment of novel symbionts in the deep terrestrial subsurface.</title>
        <authorList>
            <person name="Probst A.J."/>
            <person name="Ladd B."/>
            <person name="Jarett J.K."/>
            <person name="Geller-Mcgrath D.E."/>
            <person name="Sieber C.M."/>
            <person name="Emerson J.B."/>
            <person name="Anantharaman K."/>
            <person name="Thomas B.C."/>
            <person name="Malmstrom R."/>
            <person name="Stieglmeier M."/>
            <person name="Klingl A."/>
            <person name="Woyke T."/>
            <person name="Ryan C.M."/>
            <person name="Banfield J.F."/>
        </authorList>
    </citation>
    <scope>NUCLEOTIDE SEQUENCE [LARGE SCALE GENOMIC DNA]</scope>
    <source>
        <strain evidence="2">CG11_big_fil_rev_8_21_14_0_20_43_10</strain>
    </source>
</reference>
<comment type="caution">
    <text evidence="2">The sequence shown here is derived from an EMBL/GenBank/DDBJ whole genome shotgun (WGS) entry which is preliminary data.</text>
</comment>
<keyword evidence="1" id="KW-1133">Transmembrane helix</keyword>
<evidence type="ECO:0000313" key="3">
    <source>
        <dbReference type="Proteomes" id="UP000236846"/>
    </source>
</evidence>
<proteinExistence type="predicted"/>
<dbReference type="Proteomes" id="UP000236846">
    <property type="component" value="Unassembled WGS sequence"/>
</dbReference>
<protein>
    <submittedName>
        <fullName evidence="2">Uncharacterized protein</fullName>
    </submittedName>
</protein>
<dbReference type="EMBL" id="PCXE01000031">
    <property type="protein sequence ID" value="PIR26263.1"/>
    <property type="molecule type" value="Genomic_DNA"/>
</dbReference>
<name>A0A2H0PW36_9BACT</name>
<accession>A0A2H0PW36</accession>